<dbReference type="KEGG" id="nkf:Nkreftii_003408"/>
<organism evidence="1 2">
    <name type="scientific">Candidatus Nitrospira kreftii</name>
    <dbReference type="NCBI Taxonomy" id="2652173"/>
    <lineage>
        <taxon>Bacteria</taxon>
        <taxon>Pseudomonadati</taxon>
        <taxon>Nitrospirota</taxon>
        <taxon>Nitrospiria</taxon>
        <taxon>Nitrospirales</taxon>
        <taxon>Nitrospiraceae</taxon>
        <taxon>Nitrospira</taxon>
    </lineage>
</organism>
<accession>A0A7S8FGZ1</accession>
<dbReference type="NCBIfam" id="TIGR04474">
    <property type="entry name" value="tcm_partner"/>
    <property type="match status" value="1"/>
</dbReference>
<evidence type="ECO:0008006" key="3">
    <source>
        <dbReference type="Google" id="ProtNLM"/>
    </source>
</evidence>
<sequence length="393" mass="45470">MSDDDLYFGREQTLAKHLILRNYLEQFAIVVGSSWDTITYVDCFSGPWNVQSDDFKDSSFAIALEQLRKAREVHRSQGRSLRLRCLFLEKSRSAYAKLKEYTDGIGDVEILAKNAKLEDAIFEIEQFVKEGGRKSFPFIFVDPTGWTGFAMETISPLLRLRPGEVLVNFMTEHIRRFIDSPQKPTQESLKRLFGSESFKDKLKGLEKLDREDALIEAYCDSLRKLGGFPYVSSTIVPHPEQDRTHFHLIYATRDPRGIQVFKAAERKSVPLVEEARAEVQEREEVRKVGHKQLGITFDSEIEEAHSGYLVSLRERYNNHAKAAVEKMLEAGQTVLYDDVWTLAMGYPLIWEADLKGWINNWSREGKLKIHGMEPRQRVPRVGQRIRLLWLVKR</sequence>
<protein>
    <recommendedName>
        <fullName evidence="3">Three-Cys-motif partner protein TcmP</fullName>
    </recommendedName>
</protein>
<evidence type="ECO:0000313" key="2">
    <source>
        <dbReference type="Proteomes" id="UP000593737"/>
    </source>
</evidence>
<evidence type="ECO:0000313" key="1">
    <source>
        <dbReference type="EMBL" id="QPD05634.1"/>
    </source>
</evidence>
<proteinExistence type="predicted"/>
<name>A0A7S8FGZ1_9BACT</name>
<dbReference type="InterPro" id="IPR031009">
    <property type="entry name" value="Tcm_partner"/>
</dbReference>
<gene>
    <name evidence="1" type="ORF">Nkreftii_003408</name>
</gene>
<dbReference type="Proteomes" id="UP000593737">
    <property type="component" value="Chromosome"/>
</dbReference>
<dbReference type="EMBL" id="CP047423">
    <property type="protein sequence ID" value="QPD05634.1"/>
    <property type="molecule type" value="Genomic_DNA"/>
</dbReference>
<reference evidence="1 2" key="1">
    <citation type="journal article" date="2020" name="ISME J.">
        <title>Enrichment and physiological characterization of a novel comammox Nitrospira indicates ammonium inhibition of complete nitrification.</title>
        <authorList>
            <person name="Sakoula D."/>
            <person name="Koch H."/>
            <person name="Frank J."/>
            <person name="Jetten M.S.M."/>
            <person name="van Kessel M.A.H.J."/>
            <person name="Lucker S."/>
        </authorList>
    </citation>
    <scope>NUCLEOTIDE SEQUENCE [LARGE SCALE GENOMIC DNA]</scope>
    <source>
        <strain evidence="1">Comreactor17</strain>
    </source>
</reference>
<dbReference type="AlphaFoldDB" id="A0A7S8FGZ1"/>